<dbReference type="PANTHER" id="PTHR42879">
    <property type="entry name" value="3-OXOACYL-(ACYL-CARRIER-PROTEIN) REDUCTASE"/>
    <property type="match status" value="1"/>
</dbReference>
<dbReference type="SUPFAM" id="SSF51735">
    <property type="entry name" value="NAD(P)-binding Rossmann-fold domains"/>
    <property type="match status" value="1"/>
</dbReference>
<evidence type="ECO:0000256" key="1">
    <source>
        <dbReference type="ARBA" id="ARBA00006484"/>
    </source>
</evidence>
<gene>
    <name evidence="8" type="primary">fabG</name>
    <name evidence="8" type="ORF">ENH14_00530</name>
</gene>
<keyword evidence="4 6" id="KW-0521">NADP</keyword>
<evidence type="ECO:0000256" key="2">
    <source>
        <dbReference type="ARBA" id="ARBA00023002"/>
    </source>
</evidence>
<comment type="caution">
    <text evidence="8">The sequence shown here is derived from an EMBL/GenBank/DDBJ whole genome shotgun (WGS) entry which is preliminary data.</text>
</comment>
<evidence type="ECO:0000259" key="7">
    <source>
        <dbReference type="SMART" id="SM00822"/>
    </source>
</evidence>
<feature type="active site" description="Proton acceptor" evidence="3">
    <location>
        <position position="152"/>
    </location>
</feature>
<accession>A0A7V0Q640</accession>
<evidence type="ECO:0000256" key="4">
    <source>
        <dbReference type="PIRSR" id="PIRSR611284-2"/>
    </source>
</evidence>
<feature type="binding site" evidence="4">
    <location>
        <position position="185"/>
    </location>
    <ligand>
        <name>NADP(+)</name>
        <dbReference type="ChEBI" id="CHEBI:58349"/>
    </ligand>
</feature>
<feature type="domain" description="Ketoreductase" evidence="7">
    <location>
        <begin position="4"/>
        <end position="183"/>
    </location>
</feature>
<comment type="pathway">
    <text evidence="6">Lipid metabolism; fatty acid biosynthesis.</text>
</comment>
<dbReference type="InterPro" id="IPR050259">
    <property type="entry name" value="SDR"/>
</dbReference>
<keyword evidence="2 6" id="KW-0560">Oxidoreductase</keyword>
<keyword evidence="6" id="KW-0275">Fatty acid biosynthesis</keyword>
<dbReference type="Pfam" id="PF00106">
    <property type="entry name" value="adh_short"/>
    <property type="match status" value="1"/>
</dbReference>
<dbReference type="SMART" id="SM00822">
    <property type="entry name" value="PKS_KR"/>
    <property type="match status" value="1"/>
</dbReference>
<dbReference type="GO" id="GO:0006633">
    <property type="term" value="P:fatty acid biosynthetic process"/>
    <property type="evidence" value="ECO:0007669"/>
    <property type="project" value="UniProtKB-UniPathway"/>
</dbReference>
<dbReference type="PRINTS" id="PR00080">
    <property type="entry name" value="SDRFAMILY"/>
</dbReference>
<dbReference type="InterPro" id="IPR057326">
    <property type="entry name" value="KR_dom"/>
</dbReference>
<name>A0A7V0Q640_UNCW3</name>
<dbReference type="PROSITE" id="PS00061">
    <property type="entry name" value="ADH_SHORT"/>
    <property type="match status" value="1"/>
</dbReference>
<comment type="similarity">
    <text evidence="1 5">Belongs to the short-chain dehydrogenases/reductases (SDR) family.</text>
</comment>
<sequence length="243" mass="26901">MLHEIAIITGASRGIGKAITFELARSGYHVLMISRNRQKLVENKNLLEKEGLLCDYFICDVSNYQEVKNTVVEIINKYQTVSVLINNAGVTKDKLFIRMKQEDWEYVIKVNLLGTINFSHAVLPVMMKQRKGVILNVASVVGITGNPGQTNYAASKAGVIAFTKSLAKEVGSRGIRVLAIAPGFIQTSMTEKIPDEIKQDYLKKIALRQFGTPDDVAKFVKFLISSDAKFVNGQVFIIDGGMI</sequence>
<feature type="binding site" evidence="4">
    <location>
        <begin position="10"/>
        <end position="13"/>
    </location>
    <ligand>
        <name>NADP(+)</name>
        <dbReference type="ChEBI" id="CHEBI:58349"/>
    </ligand>
</feature>
<comment type="catalytic activity">
    <reaction evidence="6">
        <text>a (3R)-hydroxyacyl-[ACP] + NADP(+) = a 3-oxoacyl-[ACP] + NADPH + H(+)</text>
        <dbReference type="Rhea" id="RHEA:17397"/>
        <dbReference type="Rhea" id="RHEA-COMP:9916"/>
        <dbReference type="Rhea" id="RHEA-COMP:9945"/>
        <dbReference type="ChEBI" id="CHEBI:15378"/>
        <dbReference type="ChEBI" id="CHEBI:57783"/>
        <dbReference type="ChEBI" id="CHEBI:58349"/>
        <dbReference type="ChEBI" id="CHEBI:78776"/>
        <dbReference type="ChEBI" id="CHEBI:78827"/>
        <dbReference type="EC" id="1.1.1.100"/>
    </reaction>
</comment>
<dbReference type="EMBL" id="DRDR01000023">
    <property type="protein sequence ID" value="HDL59920.1"/>
    <property type="molecule type" value="Genomic_DNA"/>
</dbReference>
<dbReference type="FunFam" id="3.40.50.720:FF:000173">
    <property type="entry name" value="3-oxoacyl-[acyl-carrier protein] reductase"/>
    <property type="match status" value="1"/>
</dbReference>
<proteinExistence type="inferred from homology"/>
<dbReference type="AlphaFoldDB" id="A0A7V0Q640"/>
<dbReference type="CDD" id="cd05333">
    <property type="entry name" value="BKR_SDR_c"/>
    <property type="match status" value="1"/>
</dbReference>
<comment type="subunit">
    <text evidence="6">Homotetramer.</text>
</comment>
<evidence type="ECO:0000313" key="8">
    <source>
        <dbReference type="EMBL" id="HDL59920.1"/>
    </source>
</evidence>
<evidence type="ECO:0000256" key="6">
    <source>
        <dbReference type="RuleBase" id="RU366074"/>
    </source>
</evidence>
<comment type="function">
    <text evidence="6">Catalyzes the NADPH-dependent reduction of beta-ketoacyl-ACP substrates to beta-hydroxyacyl-ACP products, the first reductive step in the elongation cycle of fatty acid biosynthesis.</text>
</comment>
<dbReference type="GO" id="GO:0004316">
    <property type="term" value="F:3-oxoacyl-[acyl-carrier-protein] reductase (NADPH) activity"/>
    <property type="evidence" value="ECO:0007669"/>
    <property type="project" value="UniProtKB-UniRule"/>
</dbReference>
<dbReference type="Proteomes" id="UP000886381">
    <property type="component" value="Unassembled WGS sequence"/>
</dbReference>
<dbReference type="InterPro" id="IPR002347">
    <property type="entry name" value="SDR_fam"/>
</dbReference>
<feature type="binding site" evidence="4">
    <location>
        <position position="87"/>
    </location>
    <ligand>
        <name>NADP(+)</name>
        <dbReference type="ChEBI" id="CHEBI:58349"/>
    </ligand>
</feature>
<dbReference type="GO" id="GO:0051287">
    <property type="term" value="F:NAD binding"/>
    <property type="evidence" value="ECO:0007669"/>
    <property type="project" value="UniProtKB-UniRule"/>
</dbReference>
<feature type="binding site" evidence="4">
    <location>
        <begin position="152"/>
        <end position="156"/>
    </location>
    <ligand>
        <name>NADP(+)</name>
        <dbReference type="ChEBI" id="CHEBI:58349"/>
    </ligand>
</feature>
<dbReference type="EC" id="1.1.1.100" evidence="6"/>
<dbReference type="PRINTS" id="PR00081">
    <property type="entry name" value="GDHRDH"/>
</dbReference>
<evidence type="ECO:0000256" key="5">
    <source>
        <dbReference type="RuleBase" id="RU000363"/>
    </source>
</evidence>
<reference evidence="8" key="1">
    <citation type="journal article" date="2020" name="mSystems">
        <title>Genome- and Community-Level Interaction Insights into Carbon Utilization and Element Cycling Functions of Hydrothermarchaeota in Hydrothermal Sediment.</title>
        <authorList>
            <person name="Zhou Z."/>
            <person name="Liu Y."/>
            <person name="Xu W."/>
            <person name="Pan J."/>
            <person name="Luo Z.H."/>
            <person name="Li M."/>
        </authorList>
    </citation>
    <scope>NUCLEOTIDE SEQUENCE [LARGE SCALE GENOMIC DNA]</scope>
    <source>
        <strain evidence="8">HyVt-28</strain>
    </source>
</reference>
<evidence type="ECO:0000256" key="3">
    <source>
        <dbReference type="PIRSR" id="PIRSR611284-1"/>
    </source>
</evidence>
<dbReference type="InterPro" id="IPR036291">
    <property type="entry name" value="NAD(P)-bd_dom_sf"/>
</dbReference>
<keyword evidence="6" id="KW-0276">Fatty acid metabolism</keyword>
<protein>
    <recommendedName>
        <fullName evidence="6">3-oxoacyl-[acyl-carrier-protein] reductase</fullName>
        <ecNumber evidence="6">1.1.1.100</ecNumber>
    </recommendedName>
</protein>
<dbReference type="InterPro" id="IPR020904">
    <property type="entry name" value="Sc_DH/Rdtase_CS"/>
</dbReference>
<dbReference type="UniPathway" id="UPA00094"/>
<dbReference type="PANTHER" id="PTHR42879:SF2">
    <property type="entry name" value="3-OXOACYL-[ACYL-CARRIER-PROTEIN] REDUCTASE FABG"/>
    <property type="match status" value="1"/>
</dbReference>
<dbReference type="NCBIfam" id="TIGR01830">
    <property type="entry name" value="3oxo_ACP_reduc"/>
    <property type="match status" value="1"/>
</dbReference>
<keyword evidence="6" id="KW-0444">Lipid biosynthesis</keyword>
<dbReference type="InterPro" id="IPR011284">
    <property type="entry name" value="3oxo_ACP_reduc"/>
</dbReference>
<dbReference type="NCBIfam" id="NF009466">
    <property type="entry name" value="PRK12826.1-2"/>
    <property type="match status" value="1"/>
</dbReference>
<keyword evidence="6" id="KW-0443">Lipid metabolism</keyword>
<organism evidence="8">
    <name type="scientific">candidate division WOR-3 bacterium</name>
    <dbReference type="NCBI Taxonomy" id="2052148"/>
    <lineage>
        <taxon>Bacteria</taxon>
        <taxon>Bacteria division WOR-3</taxon>
    </lineage>
</organism>
<dbReference type="Gene3D" id="3.40.50.720">
    <property type="entry name" value="NAD(P)-binding Rossmann-like Domain"/>
    <property type="match status" value="1"/>
</dbReference>